<dbReference type="RefSeq" id="WP_007802557.1">
    <property type="nucleotide sequence ID" value="NZ_DS022277.1"/>
</dbReference>
<dbReference type="OrthoDB" id="9796461at2"/>
<keyword evidence="4" id="KW-0012">Acyltransferase</keyword>
<dbReference type="STRING" id="314265.R2601_04643"/>
<dbReference type="Pfam" id="PF01757">
    <property type="entry name" value="Acyl_transf_3"/>
    <property type="match status" value="1"/>
</dbReference>
<feature type="transmembrane region" description="Helical" evidence="1">
    <location>
        <begin position="297"/>
        <end position="314"/>
    </location>
</feature>
<dbReference type="Pfam" id="PF19040">
    <property type="entry name" value="SGNH"/>
    <property type="match status" value="1"/>
</dbReference>
<keyword evidence="1" id="KW-0472">Membrane</keyword>
<dbReference type="GO" id="GO:0009103">
    <property type="term" value="P:lipopolysaccharide biosynthetic process"/>
    <property type="evidence" value="ECO:0007669"/>
    <property type="project" value="TreeGrafter"/>
</dbReference>
<protein>
    <submittedName>
        <fullName evidence="4">Putative membrane-located cell surface saccharide saccharide acetylase protein, acyltransferase family</fullName>
    </submittedName>
</protein>
<feature type="transmembrane region" description="Helical" evidence="1">
    <location>
        <begin position="151"/>
        <end position="167"/>
    </location>
</feature>
<dbReference type="PANTHER" id="PTHR23028:SF53">
    <property type="entry name" value="ACYL_TRANSF_3 DOMAIN-CONTAINING PROTEIN"/>
    <property type="match status" value="1"/>
</dbReference>
<keyword evidence="5" id="KW-1185">Reference proteome</keyword>
<evidence type="ECO:0000313" key="4">
    <source>
        <dbReference type="EMBL" id="EAU47026.1"/>
    </source>
</evidence>
<evidence type="ECO:0000259" key="2">
    <source>
        <dbReference type="Pfam" id="PF01757"/>
    </source>
</evidence>
<dbReference type="Proteomes" id="UP000006230">
    <property type="component" value="Unassembled WGS sequence"/>
</dbReference>
<proteinExistence type="predicted"/>
<keyword evidence="1" id="KW-1133">Transmembrane helix</keyword>
<dbReference type="SUPFAM" id="SSF52266">
    <property type="entry name" value="SGNH hydrolase"/>
    <property type="match status" value="1"/>
</dbReference>
<dbReference type="eggNOG" id="COG1835">
    <property type="taxonomic scope" value="Bacteria"/>
</dbReference>
<reference evidence="4 5" key="1">
    <citation type="journal article" date="2010" name="J. Bacteriol.">
        <title>Genome sequences of Pelagibaca bermudensis HTCC2601T and Maritimibacter alkaliphilus HTCC2654T, the type strains of two marine Roseobacter genera.</title>
        <authorList>
            <person name="Thrash J.C."/>
            <person name="Cho J.C."/>
            <person name="Ferriera S."/>
            <person name="Johnson J."/>
            <person name="Vergin K.L."/>
            <person name="Giovannoni S.J."/>
        </authorList>
    </citation>
    <scope>NUCLEOTIDE SEQUENCE [LARGE SCALE GENOMIC DNA]</scope>
    <source>
        <strain evidence="5">DSM 26914 / JCM 13377 / KCTC 12554 / HTCC2601</strain>
    </source>
</reference>
<dbReference type="HOGENOM" id="CLU_005679_10_2_5"/>
<accession>Q0FSH5</accession>
<dbReference type="GO" id="GO:0016747">
    <property type="term" value="F:acyltransferase activity, transferring groups other than amino-acyl groups"/>
    <property type="evidence" value="ECO:0007669"/>
    <property type="project" value="InterPro"/>
</dbReference>
<dbReference type="GO" id="GO:0016020">
    <property type="term" value="C:membrane"/>
    <property type="evidence" value="ECO:0007669"/>
    <property type="project" value="TreeGrafter"/>
</dbReference>
<evidence type="ECO:0000256" key="1">
    <source>
        <dbReference type="SAM" id="Phobius"/>
    </source>
</evidence>
<feature type="transmembrane region" description="Helical" evidence="1">
    <location>
        <begin position="326"/>
        <end position="343"/>
    </location>
</feature>
<dbReference type="InterPro" id="IPR002656">
    <property type="entry name" value="Acyl_transf_3_dom"/>
</dbReference>
<feature type="transmembrane region" description="Helical" evidence="1">
    <location>
        <begin position="36"/>
        <end position="59"/>
    </location>
</feature>
<feature type="domain" description="Acyltransferase 3" evidence="2">
    <location>
        <begin position="7"/>
        <end position="340"/>
    </location>
</feature>
<keyword evidence="1" id="KW-0812">Transmembrane</keyword>
<sequence>MKLGYRPEIDGMRAIAVSAVILYHLKIPFGDGSLLAGGYLGVDLFFVLSGYLITKIILIEFDEADRFDVVQFYWRRARRILPPLLLVMLATIPVAWAILLPTEMERFAKSLFAALGFYSNFFWFFELNDYGAQSGLLQPFLHTWSLAIEEQFYLVFPVALLVLYRWLGRHRIGVIIVAFMILSFVISQVSTAFVREFSFFSPASRAWEMLGGSLLAYMSLRNPDALRGSKAARVIPSLALLTLLASLWSLKLSDISHPGYMTIPVILATCAMIWFADPREPVTRLLSTRPFVMVGKLSYSLYLWHFPIFAFGRLNSMGEAPGLEMLVWLALTILLSWLGYLLVEKPLRFRASPRLFVSTMTACLAAVLVFSATTLVQNGFANRLGDLAAIYGDNDYDNEALKNASWSVLDDIAGDEVVTADNAHGPSRSEAENLWFRDSDKTHVLILGNSHSKDMFNALYLNGDLFPDHEFARFGLGDDFPQSQIETLLASPNFEASDLVLIAPRYTEITMSRLGALIDAIGGAGKRVALVGNTVEYRLENGLPVFDWYVRREQATPDAEVVNHLGHNYELARGEEINASVRAVAEEKGVPYLSRRDLLCSDAEESCALMTPDGRKALYDYSHWTLEGARHFGALAAERNWLSD</sequence>
<feature type="transmembrane region" description="Helical" evidence="1">
    <location>
        <begin position="257"/>
        <end position="276"/>
    </location>
</feature>
<keyword evidence="4" id="KW-0808">Transferase</keyword>
<feature type="transmembrane region" description="Helical" evidence="1">
    <location>
        <begin position="174"/>
        <end position="193"/>
    </location>
</feature>
<gene>
    <name evidence="4" type="ORF">R2601_04643</name>
</gene>
<dbReference type="InterPro" id="IPR050879">
    <property type="entry name" value="Acyltransferase_3"/>
</dbReference>
<feature type="transmembrane region" description="Helical" evidence="1">
    <location>
        <begin position="80"/>
        <end position="99"/>
    </location>
</feature>
<dbReference type="EMBL" id="AATQ01000009">
    <property type="protein sequence ID" value="EAU47026.1"/>
    <property type="molecule type" value="Genomic_DNA"/>
</dbReference>
<organism evidence="4 5">
    <name type="scientific">Salipiger bermudensis (strain DSM 26914 / JCM 13377 / KCTC 12554 / HTCC2601)</name>
    <name type="common">Pelagibaca bermudensis</name>
    <dbReference type="NCBI Taxonomy" id="314265"/>
    <lineage>
        <taxon>Bacteria</taxon>
        <taxon>Pseudomonadati</taxon>
        <taxon>Pseudomonadota</taxon>
        <taxon>Alphaproteobacteria</taxon>
        <taxon>Rhodobacterales</taxon>
        <taxon>Roseobacteraceae</taxon>
        <taxon>Salipiger</taxon>
    </lineage>
</organism>
<dbReference type="AlphaFoldDB" id="Q0FSH5"/>
<name>Q0FSH5_SALBH</name>
<feature type="domain" description="SGNH" evidence="3">
    <location>
        <begin position="436"/>
        <end position="635"/>
    </location>
</feature>
<evidence type="ECO:0000259" key="3">
    <source>
        <dbReference type="Pfam" id="PF19040"/>
    </source>
</evidence>
<feature type="transmembrane region" description="Helical" evidence="1">
    <location>
        <begin position="355"/>
        <end position="376"/>
    </location>
</feature>
<evidence type="ECO:0000313" key="5">
    <source>
        <dbReference type="Proteomes" id="UP000006230"/>
    </source>
</evidence>
<dbReference type="PANTHER" id="PTHR23028">
    <property type="entry name" value="ACETYLTRANSFERASE"/>
    <property type="match status" value="1"/>
</dbReference>
<dbReference type="InterPro" id="IPR043968">
    <property type="entry name" value="SGNH"/>
</dbReference>
<comment type="caution">
    <text evidence="4">The sequence shown here is derived from an EMBL/GenBank/DDBJ whole genome shotgun (WGS) entry which is preliminary data.</text>
</comment>